<dbReference type="PANTHER" id="PTHR46623:SF6">
    <property type="entry name" value="ALPHA_BETA-HYDROLASES SUPERFAMILY PROTEIN"/>
    <property type="match status" value="1"/>
</dbReference>
<accession>A0A7R7EL85</accession>
<dbReference type="Gene3D" id="3.40.50.1820">
    <property type="entry name" value="alpha/beta hydrolase"/>
    <property type="match status" value="1"/>
</dbReference>
<dbReference type="InterPro" id="IPR002925">
    <property type="entry name" value="Dienelactn_hydro"/>
</dbReference>
<evidence type="ECO:0000313" key="3">
    <source>
        <dbReference type="Proteomes" id="UP000595897"/>
    </source>
</evidence>
<name>A0A7R7EL85_9FIRM</name>
<dbReference type="GO" id="GO:0016787">
    <property type="term" value="F:hydrolase activity"/>
    <property type="evidence" value="ECO:0007669"/>
    <property type="project" value="UniProtKB-KW"/>
</dbReference>
<keyword evidence="3" id="KW-1185">Reference proteome</keyword>
<feature type="domain" description="Dienelactone hydrolase" evidence="1">
    <location>
        <begin position="9"/>
        <end position="195"/>
    </location>
</feature>
<dbReference type="Pfam" id="PF01738">
    <property type="entry name" value="DLH"/>
    <property type="match status" value="1"/>
</dbReference>
<reference evidence="2 3" key="1">
    <citation type="submission" date="2020-11" db="EMBL/GenBank/DDBJ databases">
        <title>Draft genome sequencing of a Lachnospiraceae strain isolated from anoxic soil subjected to BSD treatment.</title>
        <authorList>
            <person name="Uek A."/>
            <person name="Tonouchi A."/>
        </authorList>
    </citation>
    <scope>NUCLEOTIDE SEQUENCE [LARGE SCALE GENOMIC DNA]</scope>
    <source>
        <strain evidence="2 3">TB5</strain>
    </source>
</reference>
<protein>
    <submittedName>
        <fullName evidence="2">Hydrolase</fullName>
    </submittedName>
</protein>
<keyword evidence="2" id="KW-0378">Hydrolase</keyword>
<dbReference type="EMBL" id="AP024169">
    <property type="protein sequence ID" value="BCN30823.1"/>
    <property type="molecule type" value="Genomic_DNA"/>
</dbReference>
<dbReference type="InterPro" id="IPR051049">
    <property type="entry name" value="Dienelactone_hydrolase-like"/>
</dbReference>
<dbReference type="KEGG" id="ahb:bsdtb5_21180"/>
<dbReference type="SUPFAM" id="SSF53474">
    <property type="entry name" value="alpha/beta-Hydrolases"/>
    <property type="match status" value="1"/>
</dbReference>
<dbReference type="PANTHER" id="PTHR46623">
    <property type="entry name" value="CARBOXYMETHYLENEBUTENOLIDASE-RELATED"/>
    <property type="match status" value="1"/>
</dbReference>
<dbReference type="RefSeq" id="WP_271716017.1">
    <property type="nucleotide sequence ID" value="NZ_AP024169.1"/>
</dbReference>
<sequence length="199" mass="23144">MNRTCNNNRQAIIVLHEIYGVNEFITYQCEKFREAGFDVFSPNMIDKLPFTYEEVEEAYNYFMKNVGFEIYQEINNLVNQLKENYDKVFIIGFSVGATIAWRCCENAFCSGIVACYGSRIRDYTHLNPNCSTLLLFAKEDSFDVHAVTRQLQDKSNLSIIEFDAEHGFMDSYSKNYNIQQAKCAQEALKQFINKYAIIQ</sequence>
<proteinExistence type="predicted"/>
<dbReference type="AlphaFoldDB" id="A0A7R7EL85"/>
<evidence type="ECO:0000259" key="1">
    <source>
        <dbReference type="Pfam" id="PF01738"/>
    </source>
</evidence>
<organism evidence="2 3">
    <name type="scientific">Anaeromicropila herbilytica</name>
    <dbReference type="NCBI Taxonomy" id="2785025"/>
    <lineage>
        <taxon>Bacteria</taxon>
        <taxon>Bacillati</taxon>
        <taxon>Bacillota</taxon>
        <taxon>Clostridia</taxon>
        <taxon>Lachnospirales</taxon>
        <taxon>Lachnospiraceae</taxon>
        <taxon>Anaeromicropila</taxon>
    </lineage>
</organism>
<dbReference type="Proteomes" id="UP000595897">
    <property type="component" value="Chromosome"/>
</dbReference>
<gene>
    <name evidence="2" type="ORF">bsdtb5_21180</name>
</gene>
<dbReference type="InterPro" id="IPR029058">
    <property type="entry name" value="AB_hydrolase_fold"/>
</dbReference>
<evidence type="ECO:0000313" key="2">
    <source>
        <dbReference type="EMBL" id="BCN30823.1"/>
    </source>
</evidence>